<dbReference type="AlphaFoldDB" id="A0A5E4N8W7"/>
<evidence type="ECO:0000313" key="3">
    <source>
        <dbReference type="Proteomes" id="UP000325440"/>
    </source>
</evidence>
<accession>A0A5E4N8W7</accession>
<keyword evidence="3" id="KW-1185">Reference proteome</keyword>
<evidence type="ECO:0000313" key="2">
    <source>
        <dbReference type="EMBL" id="VVC40336.1"/>
    </source>
</evidence>
<feature type="region of interest" description="Disordered" evidence="1">
    <location>
        <begin position="107"/>
        <end position="139"/>
    </location>
</feature>
<evidence type="ECO:0000256" key="1">
    <source>
        <dbReference type="SAM" id="MobiDB-lite"/>
    </source>
</evidence>
<feature type="compositionally biased region" description="Basic residues" evidence="1">
    <location>
        <begin position="107"/>
        <end position="119"/>
    </location>
</feature>
<dbReference type="EMBL" id="CABPRJ010001903">
    <property type="protein sequence ID" value="VVC40336.1"/>
    <property type="molecule type" value="Genomic_DNA"/>
</dbReference>
<reference evidence="2 3" key="1">
    <citation type="submission" date="2019-08" db="EMBL/GenBank/DDBJ databases">
        <authorList>
            <person name="Alioto T."/>
            <person name="Alioto T."/>
            <person name="Gomez Garrido J."/>
        </authorList>
    </citation>
    <scope>NUCLEOTIDE SEQUENCE [LARGE SCALE GENOMIC DNA]</scope>
</reference>
<protein>
    <submittedName>
        <fullName evidence="2">Uncharacterized protein</fullName>
    </submittedName>
</protein>
<gene>
    <name evidence="2" type="ORF">CINCED_3A020841</name>
</gene>
<proteinExistence type="predicted"/>
<name>A0A5E4N8W7_9HEMI</name>
<dbReference type="Proteomes" id="UP000325440">
    <property type="component" value="Unassembled WGS sequence"/>
</dbReference>
<organism evidence="2 3">
    <name type="scientific">Cinara cedri</name>
    <dbReference type="NCBI Taxonomy" id="506608"/>
    <lineage>
        <taxon>Eukaryota</taxon>
        <taxon>Metazoa</taxon>
        <taxon>Ecdysozoa</taxon>
        <taxon>Arthropoda</taxon>
        <taxon>Hexapoda</taxon>
        <taxon>Insecta</taxon>
        <taxon>Pterygota</taxon>
        <taxon>Neoptera</taxon>
        <taxon>Paraneoptera</taxon>
        <taxon>Hemiptera</taxon>
        <taxon>Sternorrhyncha</taxon>
        <taxon>Aphidomorpha</taxon>
        <taxon>Aphidoidea</taxon>
        <taxon>Aphididae</taxon>
        <taxon>Lachninae</taxon>
        <taxon>Cinara</taxon>
    </lineage>
</organism>
<dbReference type="OrthoDB" id="6773942at2759"/>
<sequence length="139" mass="16436">MLLINKKTDWDLFRTNLDETLTLTVRLRTPIEIDTAVEQLTNNIVKAAKSTTPITLIGGNREITYPMEIRELVIQKRKARKKWYRTRDPLDKNVWNRTNKLLHDKIKKRKKRNATRRMKSSSAYVPPNRMEDGSWTCPK</sequence>